<dbReference type="AlphaFoldDB" id="A0AAV9D970"/>
<protein>
    <recommendedName>
        <fullName evidence="1">Ribonuclease H1 N-terminal domain-containing protein</fullName>
    </recommendedName>
</protein>
<reference evidence="2" key="1">
    <citation type="journal article" date="2023" name="Nat. Commun.">
        <title>Diploid and tetraploid genomes of Acorus and the evolution of monocots.</title>
        <authorList>
            <person name="Ma L."/>
            <person name="Liu K.W."/>
            <person name="Li Z."/>
            <person name="Hsiao Y.Y."/>
            <person name="Qi Y."/>
            <person name="Fu T."/>
            <person name="Tang G.D."/>
            <person name="Zhang D."/>
            <person name="Sun W.H."/>
            <person name="Liu D.K."/>
            <person name="Li Y."/>
            <person name="Chen G.Z."/>
            <person name="Liu X.D."/>
            <person name="Liao X.Y."/>
            <person name="Jiang Y.T."/>
            <person name="Yu X."/>
            <person name="Hao Y."/>
            <person name="Huang J."/>
            <person name="Zhao X.W."/>
            <person name="Ke S."/>
            <person name="Chen Y.Y."/>
            <person name="Wu W.L."/>
            <person name="Hsu J.L."/>
            <person name="Lin Y.F."/>
            <person name="Huang M.D."/>
            <person name="Li C.Y."/>
            <person name="Huang L."/>
            <person name="Wang Z.W."/>
            <person name="Zhao X."/>
            <person name="Zhong W.Y."/>
            <person name="Peng D.H."/>
            <person name="Ahmad S."/>
            <person name="Lan S."/>
            <person name="Zhang J.S."/>
            <person name="Tsai W.C."/>
            <person name="Van de Peer Y."/>
            <person name="Liu Z.J."/>
        </authorList>
    </citation>
    <scope>NUCLEOTIDE SEQUENCE</scope>
    <source>
        <tissue evidence="2">Leaves</tissue>
    </source>
</reference>
<sequence>MSQDDFQDARDDAIDEGIPSTINNLRRGDKLRSLIVGQLWACRHVDDLGLYSSWKECEAQVKGFSGATYAGMRSLDEVDRYFHEHGVAPLFVVQNANNLDLRPTQGSSVQMLVNGRGNRIAYPILVK</sequence>
<proteinExistence type="predicted"/>
<evidence type="ECO:0000313" key="2">
    <source>
        <dbReference type="EMBL" id="KAK1297384.1"/>
    </source>
</evidence>
<accession>A0AAV9D970</accession>
<dbReference type="SUPFAM" id="SSF55658">
    <property type="entry name" value="L9 N-domain-like"/>
    <property type="match status" value="1"/>
</dbReference>
<evidence type="ECO:0000313" key="3">
    <source>
        <dbReference type="Proteomes" id="UP001180020"/>
    </source>
</evidence>
<dbReference type="Gene3D" id="3.40.970.10">
    <property type="entry name" value="Ribonuclease H1, N-terminal domain"/>
    <property type="match status" value="1"/>
</dbReference>
<dbReference type="EMBL" id="JAUJYO010000015">
    <property type="protein sequence ID" value="KAK1297384.1"/>
    <property type="molecule type" value="Genomic_DNA"/>
</dbReference>
<comment type="caution">
    <text evidence="2">The sequence shown here is derived from an EMBL/GenBank/DDBJ whole genome shotgun (WGS) entry which is preliminary data.</text>
</comment>
<reference evidence="2" key="2">
    <citation type="submission" date="2023-06" db="EMBL/GenBank/DDBJ databases">
        <authorList>
            <person name="Ma L."/>
            <person name="Liu K.-W."/>
            <person name="Li Z."/>
            <person name="Hsiao Y.-Y."/>
            <person name="Qi Y."/>
            <person name="Fu T."/>
            <person name="Tang G."/>
            <person name="Zhang D."/>
            <person name="Sun W.-H."/>
            <person name="Liu D.-K."/>
            <person name="Li Y."/>
            <person name="Chen G.-Z."/>
            <person name="Liu X.-D."/>
            <person name="Liao X.-Y."/>
            <person name="Jiang Y.-T."/>
            <person name="Yu X."/>
            <person name="Hao Y."/>
            <person name="Huang J."/>
            <person name="Zhao X.-W."/>
            <person name="Ke S."/>
            <person name="Chen Y.-Y."/>
            <person name="Wu W.-L."/>
            <person name="Hsu J.-L."/>
            <person name="Lin Y.-F."/>
            <person name="Huang M.-D."/>
            <person name="Li C.-Y."/>
            <person name="Huang L."/>
            <person name="Wang Z.-W."/>
            <person name="Zhao X."/>
            <person name="Zhong W.-Y."/>
            <person name="Peng D.-H."/>
            <person name="Ahmad S."/>
            <person name="Lan S."/>
            <person name="Zhang J.-S."/>
            <person name="Tsai W.-C."/>
            <person name="Van De Peer Y."/>
            <person name="Liu Z.-J."/>
        </authorList>
    </citation>
    <scope>NUCLEOTIDE SEQUENCE</scope>
    <source>
        <strain evidence="2">CP</strain>
        <tissue evidence="2">Leaves</tissue>
    </source>
</reference>
<dbReference type="InterPro" id="IPR011320">
    <property type="entry name" value="RNase_H1_N"/>
</dbReference>
<dbReference type="Pfam" id="PF01693">
    <property type="entry name" value="Cauli_VI"/>
    <property type="match status" value="1"/>
</dbReference>
<dbReference type="InterPro" id="IPR009027">
    <property type="entry name" value="Ribosomal_bL9/RNase_H1_N"/>
</dbReference>
<name>A0AAV9D970_ACOCL</name>
<dbReference type="Proteomes" id="UP001180020">
    <property type="component" value="Unassembled WGS sequence"/>
</dbReference>
<gene>
    <name evidence="2" type="ORF">QJS10_CPB15g00828</name>
</gene>
<dbReference type="InterPro" id="IPR037056">
    <property type="entry name" value="RNase_H1_N_sf"/>
</dbReference>
<evidence type="ECO:0000259" key="1">
    <source>
        <dbReference type="Pfam" id="PF01693"/>
    </source>
</evidence>
<keyword evidence="3" id="KW-1185">Reference proteome</keyword>
<organism evidence="2 3">
    <name type="scientific">Acorus calamus</name>
    <name type="common">Sweet flag</name>
    <dbReference type="NCBI Taxonomy" id="4465"/>
    <lineage>
        <taxon>Eukaryota</taxon>
        <taxon>Viridiplantae</taxon>
        <taxon>Streptophyta</taxon>
        <taxon>Embryophyta</taxon>
        <taxon>Tracheophyta</taxon>
        <taxon>Spermatophyta</taxon>
        <taxon>Magnoliopsida</taxon>
        <taxon>Liliopsida</taxon>
        <taxon>Acoraceae</taxon>
        <taxon>Acorus</taxon>
    </lineage>
</organism>
<feature type="domain" description="Ribonuclease H1 N-terminal" evidence="1">
    <location>
        <begin position="49"/>
        <end position="77"/>
    </location>
</feature>